<protein>
    <recommendedName>
        <fullName evidence="1">Amidohydrolase-related domain-containing protein</fullName>
    </recommendedName>
</protein>
<feature type="domain" description="Amidohydrolase-related" evidence="1">
    <location>
        <begin position="51"/>
        <end position="211"/>
    </location>
</feature>
<dbReference type="InterPro" id="IPR006680">
    <property type="entry name" value="Amidohydro-rel"/>
</dbReference>
<dbReference type="Proteomes" id="UP000732105">
    <property type="component" value="Unassembled WGS sequence"/>
</dbReference>
<comment type="caution">
    <text evidence="2">The sequence shown here is derived from an EMBL/GenBank/DDBJ whole genome shotgun (WGS) entry which is preliminary data.</text>
</comment>
<reference evidence="2 3" key="1">
    <citation type="submission" date="2018-12" db="EMBL/GenBank/DDBJ databases">
        <title>Marinifilum JC070 sp. nov., a marine bacterium isolated from Yongle Blue Hole in the South China Sea.</title>
        <authorList>
            <person name="Fu T."/>
        </authorList>
    </citation>
    <scope>NUCLEOTIDE SEQUENCE [LARGE SCALE GENOMIC DNA]</scope>
    <source>
        <strain evidence="2 3">JC070</strain>
    </source>
</reference>
<dbReference type="RefSeq" id="WP_171593607.1">
    <property type="nucleotide sequence ID" value="NZ_RZNH01000001.1"/>
</dbReference>
<dbReference type="PANTHER" id="PTHR43135">
    <property type="entry name" value="ALPHA-D-RIBOSE 1-METHYLPHOSPHONATE 5-TRIPHOSPHATE DIPHOSPHATASE"/>
    <property type="match status" value="1"/>
</dbReference>
<gene>
    <name evidence="2" type="ORF">ELS83_00870</name>
</gene>
<accession>A0ABX1WQI2</accession>
<sequence length="452" mass="49726">MIRIAINKGRLIDPANKIDSKLNLLIEDGKISAISDQELQAEITIDASGLIIAPGFIDIHMHEANIDEKTGEFEVGTFESMLKMGVTTAIAGNCGFGAENPVGYLDKVDQDLIPINLGMLLPHNSLRLAIQHTDKYALASKEQVAEMAKIADEWMSKGLAGVSFGLRYVPGADTNEYFAVAEMAKKHNRVISAHIRDDAEGVIDALDEFISFGLDGKSKMQVSHIGSMAAFGQMDDFLSAVDQYKAQGVDIACDCYPYYAFCVAIGRTTYDDGFLERYNTGYDAIEVLEGEYKNQRCTPELFEHLRQKHPDVLTTAHVMKSQEVDQALLHPNVMIASDGVLNNMQGHPRVSGTFPRALNLLVNQRKSMSVYEVIRKMTQMPAERLGIDKGNLAIGKDADLVLFGLEDIHDTASFIEPTDEPKGIKHVIVNGQIATTDNKIVNAKLGKSLRIH</sequence>
<name>A0ABX1WQI2_9BACT</name>
<evidence type="ECO:0000259" key="1">
    <source>
        <dbReference type="Pfam" id="PF01979"/>
    </source>
</evidence>
<dbReference type="Gene3D" id="3.20.20.140">
    <property type="entry name" value="Metal-dependent hydrolases"/>
    <property type="match status" value="2"/>
</dbReference>
<evidence type="ECO:0000313" key="3">
    <source>
        <dbReference type="Proteomes" id="UP000732105"/>
    </source>
</evidence>
<dbReference type="InterPro" id="IPR051781">
    <property type="entry name" value="Metallo-dep_Hydrolase"/>
</dbReference>
<keyword evidence="3" id="KW-1185">Reference proteome</keyword>
<dbReference type="InterPro" id="IPR032466">
    <property type="entry name" value="Metal_Hydrolase"/>
</dbReference>
<dbReference type="SUPFAM" id="SSF51338">
    <property type="entry name" value="Composite domain of metallo-dependent hydrolases"/>
    <property type="match status" value="1"/>
</dbReference>
<proteinExistence type="predicted"/>
<organism evidence="2 3">
    <name type="scientific">Marinifilum caeruleilacunae</name>
    <dbReference type="NCBI Taxonomy" id="2499076"/>
    <lineage>
        <taxon>Bacteria</taxon>
        <taxon>Pseudomonadati</taxon>
        <taxon>Bacteroidota</taxon>
        <taxon>Bacteroidia</taxon>
        <taxon>Marinilabiliales</taxon>
        <taxon>Marinifilaceae</taxon>
    </lineage>
</organism>
<dbReference type="Pfam" id="PF01979">
    <property type="entry name" value="Amidohydro_1"/>
    <property type="match status" value="2"/>
</dbReference>
<dbReference type="InterPro" id="IPR011059">
    <property type="entry name" value="Metal-dep_hydrolase_composite"/>
</dbReference>
<evidence type="ECO:0000313" key="2">
    <source>
        <dbReference type="EMBL" id="NOU58349.1"/>
    </source>
</evidence>
<dbReference type="PANTHER" id="PTHR43135:SF3">
    <property type="entry name" value="ALPHA-D-RIBOSE 1-METHYLPHOSPHONATE 5-TRIPHOSPHATE DIPHOSPHATASE"/>
    <property type="match status" value="1"/>
</dbReference>
<feature type="domain" description="Amidohydrolase-related" evidence="1">
    <location>
        <begin position="332"/>
        <end position="433"/>
    </location>
</feature>
<dbReference type="SUPFAM" id="SSF51556">
    <property type="entry name" value="Metallo-dependent hydrolases"/>
    <property type="match status" value="1"/>
</dbReference>
<dbReference type="EMBL" id="RZNH01000001">
    <property type="protein sequence ID" value="NOU58349.1"/>
    <property type="molecule type" value="Genomic_DNA"/>
</dbReference>